<evidence type="ECO:0000313" key="2">
    <source>
        <dbReference type="Proteomes" id="UP000010164"/>
    </source>
</evidence>
<gene>
    <name evidence="1" type="ORF">A11A3_14080</name>
</gene>
<dbReference type="EMBL" id="AMRJ01000027">
    <property type="protein sequence ID" value="EKF73389.1"/>
    <property type="molecule type" value="Genomic_DNA"/>
</dbReference>
<sequence length="47" mass="5114">MSSSDCIMIAGRIRAALEQKKSFTLPLMTMADLAHVLDHLQRAEAAA</sequence>
<dbReference type="RefSeq" id="WP_008929986.1">
    <property type="nucleotide sequence ID" value="NZ_AMRJ01000027.1"/>
</dbReference>
<name>L0W8W0_9GAMM</name>
<evidence type="ECO:0000313" key="1">
    <source>
        <dbReference type="EMBL" id="EKF73389.1"/>
    </source>
</evidence>
<organism evidence="1 2">
    <name type="scientific">Alcanivorax hongdengensis A-11-3</name>
    <dbReference type="NCBI Taxonomy" id="1177179"/>
    <lineage>
        <taxon>Bacteria</taxon>
        <taxon>Pseudomonadati</taxon>
        <taxon>Pseudomonadota</taxon>
        <taxon>Gammaproteobacteria</taxon>
        <taxon>Oceanospirillales</taxon>
        <taxon>Alcanivoracaceae</taxon>
        <taxon>Alcanivorax</taxon>
    </lineage>
</organism>
<comment type="caution">
    <text evidence="1">The sequence shown here is derived from an EMBL/GenBank/DDBJ whole genome shotgun (WGS) entry which is preliminary data.</text>
</comment>
<dbReference type="AlphaFoldDB" id="L0W8W0"/>
<proteinExistence type="predicted"/>
<accession>L0W8W0</accession>
<keyword evidence="2" id="KW-1185">Reference proteome</keyword>
<dbReference type="eggNOG" id="ENOG502ZD3G">
    <property type="taxonomic scope" value="Bacteria"/>
</dbReference>
<dbReference type="STRING" id="1177179.A11A3_14080"/>
<dbReference type="Proteomes" id="UP000010164">
    <property type="component" value="Unassembled WGS sequence"/>
</dbReference>
<reference evidence="1 2" key="1">
    <citation type="journal article" date="2012" name="J. Bacteriol.">
        <title>Genome Sequence of the Alkane-Degrading Bacterium Alcanivorax hongdengensis Type Strain A-11-3.</title>
        <authorList>
            <person name="Lai Q."/>
            <person name="Shao Z."/>
        </authorList>
    </citation>
    <scope>NUCLEOTIDE SEQUENCE [LARGE SCALE GENOMIC DNA]</scope>
    <source>
        <strain evidence="1 2">A-11-3</strain>
    </source>
</reference>
<protein>
    <submittedName>
        <fullName evidence="1">Uncharacterized protein</fullName>
    </submittedName>
</protein>
<dbReference type="PATRIC" id="fig|1177179.3.peg.2786"/>